<evidence type="ECO:0000256" key="4">
    <source>
        <dbReference type="ARBA" id="ARBA00023180"/>
    </source>
</evidence>
<feature type="transmembrane region" description="Helical" evidence="5">
    <location>
        <begin position="546"/>
        <end position="565"/>
    </location>
</feature>
<dbReference type="InterPro" id="IPR015631">
    <property type="entry name" value="CD2/SLAM_rcpt"/>
</dbReference>
<keyword evidence="5" id="KW-1133">Transmembrane helix</keyword>
<organism evidence="7">
    <name type="scientific">Bovine adenovirus 2</name>
    <name type="common">BAdV-2</name>
    <name type="synonym">Mastadenovirus bos2</name>
    <dbReference type="NCBI Taxonomy" id="114429"/>
    <lineage>
        <taxon>Viruses</taxon>
        <taxon>Varidnaviria</taxon>
        <taxon>Bamfordvirae</taxon>
        <taxon>Preplasmiviricota</taxon>
        <taxon>Polisuviricotina</taxon>
        <taxon>Pharingeaviricetes</taxon>
        <taxon>Rowavirales</taxon>
        <taxon>Adenoviridae</taxon>
        <taxon>Mastadenovirus</taxon>
        <taxon>Mastadenovirus bovidae</taxon>
        <taxon>Ovine mastadenovirus A</taxon>
    </lineage>
</organism>
<keyword evidence="3 5" id="KW-0472">Membrane</keyword>
<dbReference type="InterPro" id="IPR013783">
    <property type="entry name" value="Ig-like_fold"/>
</dbReference>
<dbReference type="Proteomes" id="UP000664909">
    <property type="component" value="Segment"/>
</dbReference>
<feature type="domain" description="Immunoglobulin" evidence="6">
    <location>
        <begin position="351"/>
        <end position="448"/>
    </location>
</feature>
<feature type="transmembrane region" description="Helical" evidence="5">
    <location>
        <begin position="78"/>
        <end position="102"/>
    </location>
</feature>
<dbReference type="PANTHER" id="PTHR12080">
    <property type="entry name" value="SIGNALING LYMPHOCYTIC ACTIVATION MOLECULE"/>
    <property type="match status" value="1"/>
</dbReference>
<dbReference type="Pfam" id="PF07686">
    <property type="entry name" value="V-set"/>
    <property type="match status" value="1"/>
</dbReference>
<keyword evidence="5" id="KW-0812">Transmembrane</keyword>
<protein>
    <submittedName>
        <fullName evidence="7">E3 protein</fullName>
    </submittedName>
</protein>
<feature type="transmembrane region" description="Helical" evidence="5">
    <location>
        <begin position="603"/>
        <end position="628"/>
    </location>
</feature>
<dbReference type="EMBL" id="LC621239">
    <property type="protein sequence ID" value="BCT90783.1"/>
    <property type="molecule type" value="Genomic_DNA"/>
</dbReference>
<comment type="subcellular location">
    <subcellularLocation>
        <location evidence="1">Membrane</location>
    </subcellularLocation>
</comment>
<dbReference type="InterPro" id="IPR013106">
    <property type="entry name" value="Ig_V-set"/>
</dbReference>
<proteinExistence type="predicted"/>
<accession>A0A9W4BU38</accession>
<keyword evidence="4" id="KW-0325">Glycoprotein</keyword>
<reference evidence="7" key="1">
    <citation type="submission" date="2021-03" db="EMBL/GenBank/DDBJ databases">
        <title>First isolation, molecular characterization, and serological survey of bovine adenovirus type 2 in Japan.</title>
        <authorList>
            <person name="Kumagai A."/>
            <person name="Hatama S."/>
        </authorList>
    </citation>
    <scope>NUCLEOTIDE SEQUENCE</scope>
    <source>
        <strain evidence="7">KY19-1</strain>
    </source>
</reference>
<evidence type="ECO:0000256" key="3">
    <source>
        <dbReference type="ARBA" id="ARBA00023136"/>
    </source>
</evidence>
<dbReference type="SMART" id="SM00409">
    <property type="entry name" value="IG"/>
    <property type="match status" value="1"/>
</dbReference>
<dbReference type="Gene3D" id="2.60.40.10">
    <property type="entry name" value="Immunoglobulins"/>
    <property type="match status" value="2"/>
</dbReference>
<evidence type="ECO:0000313" key="7">
    <source>
        <dbReference type="EMBL" id="BCT90783.1"/>
    </source>
</evidence>
<keyword evidence="2" id="KW-0732">Signal</keyword>
<dbReference type="SUPFAM" id="SSF48726">
    <property type="entry name" value="Immunoglobulin"/>
    <property type="match status" value="1"/>
</dbReference>
<dbReference type="InterPro" id="IPR036179">
    <property type="entry name" value="Ig-like_dom_sf"/>
</dbReference>
<evidence type="ECO:0000256" key="5">
    <source>
        <dbReference type="SAM" id="Phobius"/>
    </source>
</evidence>
<dbReference type="InterPro" id="IPR003599">
    <property type="entry name" value="Ig_sub"/>
</dbReference>
<dbReference type="PANTHER" id="PTHR12080:SF117">
    <property type="entry name" value="CHITINASE"/>
    <property type="match status" value="1"/>
</dbReference>
<evidence type="ECO:0000259" key="6">
    <source>
        <dbReference type="SMART" id="SM00409"/>
    </source>
</evidence>
<organismHost>
    <name type="scientific">Bos taurus</name>
    <name type="common">Bovine</name>
    <dbReference type="NCBI Taxonomy" id="9913"/>
</organismHost>
<name>A0A9W4BU38_ADEB2</name>
<sequence length="633" mass="72408">MAMRSSAAATSKAAMLKPLVGVVSQAHTWPFFKVYAGYLTNVWFLWMIQTPTLVSASNSTTTNKTSCFSSNDPTCRLIQVFTIGLLGLLWFIAFGLCFWRFLQFRAEQQLQKQEDKHQRRRIYRKPSMEKMTLILIACLISQCSAQPEVCVKATQLDDRLVKQSLICANNFTKLSTEVDLMDYCSFPDLRAPAPLSRLPMTFAQDEALIQTTATNYMLLHVIIFMMLKVKKTFYLWLFVVGVCGDIHISKFEHEYVQLDFNATNWTEASWYKLYTGKIINFGANLGNVNKNKVVVSSANSNIKIFPNISLIIENLNNTNNGTYMLKIDHKIYHYNLEVISSPFIDTFIKDKITVYAAQGSNVELNCSITAFREATWDKISDSGTTRFGIISSKKIEKEFPLKPDNCKLNCNLSLIITNASFQDNGNYTLTVMHFNDSYSTFYYSLLVSKPVDNFHLNVSKVKINEHWCQVTATCAPPDNRPYLSYFKWEDRIEKTNYKVVMLNTSANSKQPLCCHLYTPSYNYYDEIDISEACIGREKLLHKNENWLPVLIVAPICFLIIGIIIICTFCKFNSKYTLYALLIHKGADAAAVNATHYDSNYQNFITILAVLSGISFFVGFVHLILWCLFKFYKK</sequence>
<evidence type="ECO:0000256" key="1">
    <source>
        <dbReference type="ARBA" id="ARBA00004370"/>
    </source>
</evidence>
<dbReference type="GO" id="GO:0016020">
    <property type="term" value="C:membrane"/>
    <property type="evidence" value="ECO:0007669"/>
    <property type="project" value="UniProtKB-SubCell"/>
</dbReference>
<evidence type="ECO:0000256" key="2">
    <source>
        <dbReference type="ARBA" id="ARBA00022729"/>
    </source>
</evidence>